<feature type="region of interest" description="Disordered" evidence="1">
    <location>
        <begin position="25"/>
        <end position="49"/>
    </location>
</feature>
<dbReference type="AlphaFoldDB" id="A0A8S3FZL2"/>
<feature type="compositionally biased region" description="Polar residues" evidence="1">
    <location>
        <begin position="31"/>
        <end position="49"/>
    </location>
</feature>
<feature type="non-terminal residue" evidence="2">
    <location>
        <position position="1"/>
    </location>
</feature>
<organism evidence="2 3">
    <name type="scientific">Rotaria magnacalcarata</name>
    <dbReference type="NCBI Taxonomy" id="392030"/>
    <lineage>
        <taxon>Eukaryota</taxon>
        <taxon>Metazoa</taxon>
        <taxon>Spiralia</taxon>
        <taxon>Gnathifera</taxon>
        <taxon>Rotifera</taxon>
        <taxon>Eurotatoria</taxon>
        <taxon>Bdelloidea</taxon>
        <taxon>Philodinida</taxon>
        <taxon>Philodinidae</taxon>
        <taxon>Rotaria</taxon>
    </lineage>
</organism>
<accession>A0A8S3FZL2</accession>
<dbReference type="EMBL" id="CAJOBH010255341">
    <property type="protein sequence ID" value="CAF5146956.1"/>
    <property type="molecule type" value="Genomic_DNA"/>
</dbReference>
<reference evidence="2" key="1">
    <citation type="submission" date="2021-02" db="EMBL/GenBank/DDBJ databases">
        <authorList>
            <person name="Nowell W R."/>
        </authorList>
    </citation>
    <scope>NUCLEOTIDE SEQUENCE</scope>
</reference>
<name>A0A8S3FZL2_9BILA</name>
<protein>
    <submittedName>
        <fullName evidence="2">Uncharacterized protein</fullName>
    </submittedName>
</protein>
<comment type="caution">
    <text evidence="2">The sequence shown here is derived from an EMBL/GenBank/DDBJ whole genome shotgun (WGS) entry which is preliminary data.</text>
</comment>
<evidence type="ECO:0000313" key="2">
    <source>
        <dbReference type="EMBL" id="CAF5146956.1"/>
    </source>
</evidence>
<proteinExistence type="predicted"/>
<gene>
    <name evidence="2" type="ORF">BYL167_LOCUS71412</name>
</gene>
<feature type="non-terminal residue" evidence="2">
    <location>
        <position position="49"/>
    </location>
</feature>
<sequence>EIEEDRQLAKQSGAITTLTKVESTEEATITMRGTTKNRGRSTIAQQNFQ</sequence>
<evidence type="ECO:0000313" key="3">
    <source>
        <dbReference type="Proteomes" id="UP000681967"/>
    </source>
</evidence>
<evidence type="ECO:0000256" key="1">
    <source>
        <dbReference type="SAM" id="MobiDB-lite"/>
    </source>
</evidence>
<dbReference type="Proteomes" id="UP000681967">
    <property type="component" value="Unassembled WGS sequence"/>
</dbReference>